<dbReference type="InterPro" id="IPR051264">
    <property type="entry name" value="FAD-oxidored/transferase_4"/>
</dbReference>
<dbReference type="Proteomes" id="UP001151516">
    <property type="component" value="Unassembled WGS sequence"/>
</dbReference>
<dbReference type="GO" id="GO:0071949">
    <property type="term" value="F:FAD binding"/>
    <property type="evidence" value="ECO:0007669"/>
    <property type="project" value="InterPro"/>
</dbReference>
<dbReference type="InterPro" id="IPR036457">
    <property type="entry name" value="PPM-type-like_dom_sf"/>
</dbReference>
<dbReference type="InterPro" id="IPR036318">
    <property type="entry name" value="FAD-bd_PCMH-like_sf"/>
</dbReference>
<evidence type="ECO:0000259" key="9">
    <source>
        <dbReference type="PROSITE" id="PS51387"/>
    </source>
</evidence>
<dbReference type="InterPro" id="IPR016164">
    <property type="entry name" value="FAD-linked_Oxase-like_C"/>
</dbReference>
<dbReference type="InterPro" id="IPR006094">
    <property type="entry name" value="Oxid_FAD_bind_N"/>
</dbReference>
<dbReference type="Gene3D" id="3.30.70.2740">
    <property type="match status" value="1"/>
</dbReference>
<sequence length="943" mass="102963">MPAGLGTSARKFHSISLNRQPGVPFEGDEDGASPITDTAALSAQLLQSDATSAIAQLQRYGKAVPLPSRRSDGAGNAQRLRAPKNYMFAHAATGIPKFENRIPLAKREAVVAAKGDRSGQSGSGKDVAAIDPPEEEMATSAGEDAFFHRTDALGIADGVGGWAGVKDADPSLFARRLMHHVSLEIQRYEDIDDEMFSHYYDAAPVDILRRAYEFTLGEMEALAMRGSSTACVVILRGDELRVANLGDCGLTVVRQGDMVYRTEEQQHSFNYPYQLGTEAHSDRPSDAQVFRLKIQKGDVIIVGSDGVFDNLFDEDILEEVNQHLPPAMRSEGQPELKYSTDSLWYESQQPGDRLEALCRNGGPDKTVEVAPSSTTKVVAGAPKLSLPQFHIDPHAISLAIAKRAKLVSEDTRYTESPFQMRAMQEGLYYQGGKRDDITVVVAVVTDLEDSPDPSYHKPARSEAFKRLTKDDLAYFKTIMPSETVLATAQVGGTADAIELEGFNADWLNKYRGDSQLVLRPKTTEQVSQILQYCSTHRIAVVPQGGNTGLVGGSVPVHDEVVLSLRNMSKIRSYDELSGILVCDAGCVLEELGNYVGERGHVMPLDLGAKGSCHIGGNVAANAGGIRFLRYGSLHGSVLGLEVVLADGTVLDNLSTLRKDNTGYDLKQLFIGSEGTLGVVTGVSVATPQKPSAVNVAVLGVPTYECVQRAFKLARKRCGEVLSAYEFWDANCMGAVLRHHELKSPLGAEFPFYVLIETSGSNKEHDDEKLGALLEELMEEGIAEDGALAQDDSQIARMWSMREGIPESLGKTGPTYKYDVSIPIPVLYDIVGDIARRLETAGLYKPGDATRPVKLVCGYGHIGDGNLHLNVVAERFEDRVTEIFEPYVYEWVASHRGSISAEHGVGLMKRDYLRYSKSPEMIAYMKRVKDLFDPNHILNPYKVV</sequence>
<dbReference type="Gene3D" id="3.30.43.10">
    <property type="entry name" value="Uridine Diphospho-n-acetylenolpyruvylglucosamine Reductase, domain 2"/>
    <property type="match status" value="1"/>
</dbReference>
<comment type="caution">
    <text evidence="11">The sequence shown here is derived from an EMBL/GenBank/DDBJ whole genome shotgun (WGS) entry which is preliminary data.</text>
</comment>
<reference evidence="11" key="1">
    <citation type="submission" date="2022-07" db="EMBL/GenBank/DDBJ databases">
        <title>Phylogenomic reconstructions and comparative analyses of Kickxellomycotina fungi.</title>
        <authorList>
            <person name="Reynolds N.K."/>
            <person name="Stajich J.E."/>
            <person name="Barry K."/>
            <person name="Grigoriev I.V."/>
            <person name="Crous P."/>
            <person name="Smith M.E."/>
        </authorList>
    </citation>
    <scope>NUCLEOTIDE SEQUENCE</scope>
    <source>
        <strain evidence="11">CBS 109367</strain>
    </source>
</reference>
<dbReference type="PANTHER" id="PTHR43716:SF1">
    <property type="entry name" value="D-2-HYDROXYGLUTARATE DEHYDROGENASE, MITOCHONDRIAL"/>
    <property type="match status" value="1"/>
</dbReference>
<dbReference type="Gene3D" id="3.60.40.10">
    <property type="entry name" value="PPM-type phosphatase domain"/>
    <property type="match status" value="1"/>
</dbReference>
<evidence type="ECO:0000256" key="1">
    <source>
        <dbReference type="ARBA" id="ARBA00001974"/>
    </source>
</evidence>
<dbReference type="GO" id="GO:0004458">
    <property type="term" value="F:D-lactate dehydrogenase (cytochrome) activity"/>
    <property type="evidence" value="ECO:0007669"/>
    <property type="project" value="UniProtKB-EC"/>
</dbReference>
<evidence type="ECO:0000256" key="2">
    <source>
        <dbReference type="ARBA" id="ARBA00008000"/>
    </source>
</evidence>
<dbReference type="InterPro" id="IPR016166">
    <property type="entry name" value="FAD-bd_PCMH"/>
</dbReference>
<dbReference type="InterPro" id="IPR001932">
    <property type="entry name" value="PPM-type_phosphatase-like_dom"/>
</dbReference>
<feature type="domain" description="PPM-type phosphatase" evidence="10">
    <location>
        <begin position="126"/>
        <end position="444"/>
    </location>
</feature>
<evidence type="ECO:0000259" key="10">
    <source>
        <dbReference type="PROSITE" id="PS51746"/>
    </source>
</evidence>
<evidence type="ECO:0000256" key="6">
    <source>
        <dbReference type="ARBA" id="ARBA00038897"/>
    </source>
</evidence>
<dbReference type="InterPro" id="IPR016167">
    <property type="entry name" value="FAD-bd_PCMH_sub1"/>
</dbReference>
<evidence type="ECO:0000256" key="7">
    <source>
        <dbReference type="ARBA" id="ARBA00051436"/>
    </source>
</evidence>
<comment type="similarity">
    <text evidence="2">Belongs to the FAD-binding oxidoreductase/transferase type 4 family.</text>
</comment>
<dbReference type="Gene3D" id="3.30.465.10">
    <property type="match status" value="1"/>
</dbReference>
<dbReference type="SMART" id="SM00331">
    <property type="entry name" value="PP2C_SIG"/>
    <property type="match status" value="1"/>
</dbReference>
<evidence type="ECO:0000256" key="5">
    <source>
        <dbReference type="ARBA" id="ARBA00023002"/>
    </source>
</evidence>
<comment type="cofactor">
    <cofactor evidence="1">
        <name>FAD</name>
        <dbReference type="ChEBI" id="CHEBI:57692"/>
    </cofactor>
</comment>
<gene>
    <name evidence="11" type="primary">DLD2</name>
    <name evidence="11" type="ORF">IWW39_002623</name>
</gene>
<dbReference type="Pfam" id="PF02913">
    <property type="entry name" value="FAD-oxidase_C"/>
    <property type="match status" value="1"/>
</dbReference>
<dbReference type="Gene3D" id="1.10.45.10">
    <property type="entry name" value="Vanillyl-alcohol Oxidase, Chain A, domain 4"/>
    <property type="match status" value="1"/>
</dbReference>
<dbReference type="EC" id="1.1.2.4" evidence="6"/>
<dbReference type="EMBL" id="JANBTX010000060">
    <property type="protein sequence ID" value="KAJ2687869.1"/>
    <property type="molecule type" value="Genomic_DNA"/>
</dbReference>
<dbReference type="SUPFAM" id="SSF81606">
    <property type="entry name" value="PP2C-like"/>
    <property type="match status" value="1"/>
</dbReference>
<dbReference type="FunFam" id="3.30.465.10:FF:000001">
    <property type="entry name" value="D-2-hydroxyglutarate dehydrogenase, mitochondrial"/>
    <property type="match status" value="1"/>
</dbReference>
<dbReference type="FunFam" id="1.10.45.10:FF:000001">
    <property type="entry name" value="D-lactate dehydrogenase mitochondrial"/>
    <property type="match status" value="1"/>
</dbReference>
<dbReference type="InterPro" id="IPR016171">
    <property type="entry name" value="Vanillyl_alc_oxidase_C-sub2"/>
</dbReference>
<evidence type="ECO:0000313" key="11">
    <source>
        <dbReference type="EMBL" id="KAJ2687869.1"/>
    </source>
</evidence>
<dbReference type="AlphaFoldDB" id="A0A9W8GFL1"/>
<keyword evidence="12" id="KW-1185">Reference proteome</keyword>
<dbReference type="FunFam" id="3.30.70.2740:FF:000002">
    <property type="entry name" value="D-2-hydroxyglutarate dehydrogenase mitochondrial"/>
    <property type="match status" value="1"/>
</dbReference>
<dbReference type="SUPFAM" id="SSF55103">
    <property type="entry name" value="FAD-linked oxidases, C-terminal domain"/>
    <property type="match status" value="1"/>
</dbReference>
<keyword evidence="4" id="KW-0274">FAD</keyword>
<protein>
    <recommendedName>
        <fullName evidence="6">D-lactate dehydrogenase (cytochrome)</fullName>
        <ecNumber evidence="6">1.1.2.4</ecNumber>
    </recommendedName>
</protein>
<dbReference type="SMART" id="SM00332">
    <property type="entry name" value="PP2Cc"/>
    <property type="match status" value="1"/>
</dbReference>
<dbReference type="OrthoDB" id="5332616at2759"/>
<dbReference type="InterPro" id="IPR016169">
    <property type="entry name" value="FAD-bd_PCMH_sub2"/>
</dbReference>
<dbReference type="PROSITE" id="PS51387">
    <property type="entry name" value="FAD_PCMH"/>
    <property type="match status" value="1"/>
</dbReference>
<dbReference type="FunFam" id="3.30.43.10:FF:000002">
    <property type="entry name" value="D-2-hydroxyglutarate dehydrogenase, mitochondrial"/>
    <property type="match status" value="1"/>
</dbReference>
<dbReference type="PANTHER" id="PTHR43716">
    <property type="entry name" value="D-2-HYDROXYGLUTARATE DEHYDROGENASE, MITOCHONDRIAL"/>
    <property type="match status" value="1"/>
</dbReference>
<evidence type="ECO:0000313" key="12">
    <source>
        <dbReference type="Proteomes" id="UP001151516"/>
    </source>
</evidence>
<dbReference type="Pfam" id="PF01565">
    <property type="entry name" value="FAD_binding_4"/>
    <property type="match status" value="1"/>
</dbReference>
<dbReference type="Gene3D" id="3.30.70.2190">
    <property type="match status" value="1"/>
</dbReference>
<dbReference type="FunFam" id="3.30.70.2190:FF:000001">
    <property type="entry name" value="D-2-hydroxyglutarate dehydrogenase mitochondrial"/>
    <property type="match status" value="1"/>
</dbReference>
<dbReference type="PROSITE" id="PS51746">
    <property type="entry name" value="PPM_2"/>
    <property type="match status" value="1"/>
</dbReference>
<evidence type="ECO:0000256" key="8">
    <source>
        <dbReference type="SAM" id="MobiDB-lite"/>
    </source>
</evidence>
<feature type="region of interest" description="Disordered" evidence="8">
    <location>
        <begin position="1"/>
        <end position="35"/>
    </location>
</feature>
<dbReference type="GO" id="GO:0005739">
    <property type="term" value="C:mitochondrion"/>
    <property type="evidence" value="ECO:0007669"/>
    <property type="project" value="TreeGrafter"/>
</dbReference>
<comment type="catalytic activity">
    <reaction evidence="7">
        <text>(R)-lactate + 2 Fe(III)-[cytochrome c] = 2 Fe(II)-[cytochrome c] + pyruvate + 2 H(+)</text>
        <dbReference type="Rhea" id="RHEA:13521"/>
        <dbReference type="Rhea" id="RHEA-COMP:10350"/>
        <dbReference type="Rhea" id="RHEA-COMP:14399"/>
        <dbReference type="ChEBI" id="CHEBI:15361"/>
        <dbReference type="ChEBI" id="CHEBI:15378"/>
        <dbReference type="ChEBI" id="CHEBI:16004"/>
        <dbReference type="ChEBI" id="CHEBI:29033"/>
        <dbReference type="ChEBI" id="CHEBI:29034"/>
        <dbReference type="EC" id="1.1.2.4"/>
    </reaction>
</comment>
<accession>A0A9W8GFL1</accession>
<evidence type="ECO:0000256" key="3">
    <source>
        <dbReference type="ARBA" id="ARBA00022630"/>
    </source>
</evidence>
<proteinExistence type="inferred from homology"/>
<organism evidence="11 12">
    <name type="scientific">Coemansia spiralis</name>
    <dbReference type="NCBI Taxonomy" id="417178"/>
    <lineage>
        <taxon>Eukaryota</taxon>
        <taxon>Fungi</taxon>
        <taxon>Fungi incertae sedis</taxon>
        <taxon>Zoopagomycota</taxon>
        <taxon>Kickxellomycotina</taxon>
        <taxon>Kickxellomycetes</taxon>
        <taxon>Kickxellales</taxon>
        <taxon>Kickxellaceae</taxon>
        <taxon>Coemansia</taxon>
    </lineage>
</organism>
<dbReference type="Pfam" id="PF13672">
    <property type="entry name" value="PP2C_2"/>
    <property type="match status" value="1"/>
</dbReference>
<name>A0A9W8GFL1_9FUNG</name>
<dbReference type="InterPro" id="IPR004113">
    <property type="entry name" value="FAD-bd_oxidored_4_C"/>
</dbReference>
<keyword evidence="5 11" id="KW-0560">Oxidoreductase</keyword>
<keyword evidence="3" id="KW-0285">Flavoprotein</keyword>
<dbReference type="SUPFAM" id="SSF56176">
    <property type="entry name" value="FAD-binding/transporter-associated domain-like"/>
    <property type="match status" value="1"/>
</dbReference>
<feature type="domain" description="FAD-binding PCMH-type" evidence="9">
    <location>
        <begin position="510"/>
        <end position="689"/>
    </location>
</feature>
<evidence type="ECO:0000256" key="4">
    <source>
        <dbReference type="ARBA" id="ARBA00022827"/>
    </source>
</evidence>